<evidence type="ECO:0000313" key="2">
    <source>
        <dbReference type="Proteomes" id="UP000886879"/>
    </source>
</evidence>
<reference evidence="1" key="1">
    <citation type="submission" date="2020-10" db="EMBL/GenBank/DDBJ databases">
        <authorList>
            <person name="Gilroy R."/>
        </authorList>
    </citation>
    <scope>NUCLEOTIDE SEQUENCE</scope>
    <source>
        <strain evidence="1">ChiGjej2B2-12916</strain>
    </source>
</reference>
<comment type="caution">
    <text evidence="1">The sequence shown here is derived from an EMBL/GenBank/DDBJ whole genome shotgun (WGS) entry which is preliminary data.</text>
</comment>
<reference evidence="1" key="2">
    <citation type="journal article" date="2021" name="PeerJ">
        <title>Extensive microbial diversity within the chicken gut microbiome revealed by metagenomics and culture.</title>
        <authorList>
            <person name="Gilroy R."/>
            <person name="Ravi A."/>
            <person name="Getino M."/>
            <person name="Pursley I."/>
            <person name="Horton D.L."/>
            <person name="Alikhan N.F."/>
            <person name="Baker D."/>
            <person name="Gharbi K."/>
            <person name="Hall N."/>
            <person name="Watson M."/>
            <person name="Adriaenssens E.M."/>
            <person name="Foster-Nyarko E."/>
            <person name="Jarju S."/>
            <person name="Secka A."/>
            <person name="Antonio M."/>
            <person name="Oren A."/>
            <person name="Chaudhuri R.R."/>
            <person name="La Ragione R."/>
            <person name="Hildebrand F."/>
            <person name="Pallen M.J."/>
        </authorList>
    </citation>
    <scope>NUCLEOTIDE SEQUENCE</scope>
    <source>
        <strain evidence="1">ChiGjej2B2-12916</strain>
    </source>
</reference>
<dbReference type="AlphaFoldDB" id="A0A9D0YUH4"/>
<proteinExistence type="predicted"/>
<accession>A0A9D0YUH4</accession>
<organism evidence="1 2">
    <name type="scientific">Candidatus Enterenecus faecium</name>
    <dbReference type="NCBI Taxonomy" id="2840780"/>
    <lineage>
        <taxon>Bacteria</taxon>
        <taxon>Bacillati</taxon>
        <taxon>Bacillota</taxon>
        <taxon>Clostridia</taxon>
        <taxon>Eubacteriales</taxon>
        <taxon>Candidatus Enterenecus</taxon>
    </lineage>
</organism>
<protein>
    <submittedName>
        <fullName evidence="1">Uncharacterized protein</fullName>
    </submittedName>
</protein>
<sequence length="88" mass="9679">MANLNGLLHNPQAAQLLSDQKKLEELRNAPETQQLFSMLQKSTGGDLEQAANHAAQGDSASLVSAIRKLMRDPEGAKLMEKMKQHLNQ</sequence>
<dbReference type="Proteomes" id="UP000886879">
    <property type="component" value="Unassembled WGS sequence"/>
</dbReference>
<name>A0A9D0YUH4_9FIRM</name>
<gene>
    <name evidence="1" type="ORF">IAD31_10130</name>
</gene>
<evidence type="ECO:0000313" key="1">
    <source>
        <dbReference type="EMBL" id="HIQ61929.1"/>
    </source>
</evidence>
<dbReference type="EMBL" id="DVFO01000107">
    <property type="protein sequence ID" value="HIQ61929.1"/>
    <property type="molecule type" value="Genomic_DNA"/>
</dbReference>